<feature type="compositionally biased region" description="Low complexity" evidence="3">
    <location>
        <begin position="178"/>
        <end position="196"/>
    </location>
</feature>
<protein>
    <submittedName>
        <fullName evidence="5">DNA-binding transcriptional regulator, AcrR family</fullName>
    </submittedName>
</protein>
<dbReference type="PANTHER" id="PTHR30055">
    <property type="entry name" value="HTH-TYPE TRANSCRIPTIONAL REGULATOR RUTR"/>
    <property type="match status" value="1"/>
</dbReference>
<gene>
    <name evidence="5" type="ORF">Ga0074812_1043</name>
</gene>
<evidence type="ECO:0000256" key="3">
    <source>
        <dbReference type="SAM" id="MobiDB-lite"/>
    </source>
</evidence>
<dbReference type="GO" id="GO:0003700">
    <property type="term" value="F:DNA-binding transcription factor activity"/>
    <property type="evidence" value="ECO:0007669"/>
    <property type="project" value="TreeGrafter"/>
</dbReference>
<dbReference type="GO" id="GO:0000976">
    <property type="term" value="F:transcription cis-regulatory region binding"/>
    <property type="evidence" value="ECO:0007669"/>
    <property type="project" value="TreeGrafter"/>
</dbReference>
<keyword evidence="6" id="KW-1185">Reference proteome</keyword>
<feature type="region of interest" description="Disordered" evidence="3">
    <location>
        <begin position="168"/>
        <end position="202"/>
    </location>
</feature>
<dbReference type="PROSITE" id="PS50977">
    <property type="entry name" value="HTH_TETR_2"/>
    <property type="match status" value="1"/>
</dbReference>
<reference evidence="6" key="1">
    <citation type="submission" date="2015-11" db="EMBL/GenBank/DDBJ databases">
        <authorList>
            <person name="Varghese N."/>
        </authorList>
    </citation>
    <scope>NUCLEOTIDE SEQUENCE [LARGE SCALE GENOMIC DNA]</scope>
    <source>
        <strain evidence="6">DSM 45899</strain>
    </source>
</reference>
<dbReference type="SUPFAM" id="SSF46689">
    <property type="entry name" value="Homeodomain-like"/>
    <property type="match status" value="1"/>
</dbReference>
<proteinExistence type="predicted"/>
<dbReference type="InterPro" id="IPR009057">
    <property type="entry name" value="Homeodomain-like_sf"/>
</dbReference>
<dbReference type="EMBL" id="FAOZ01000004">
    <property type="protein sequence ID" value="CUU54926.1"/>
    <property type="molecule type" value="Genomic_DNA"/>
</dbReference>
<feature type="DNA-binding region" description="H-T-H motif" evidence="2">
    <location>
        <begin position="53"/>
        <end position="72"/>
    </location>
</feature>
<dbReference type="InterPro" id="IPR001647">
    <property type="entry name" value="HTH_TetR"/>
</dbReference>
<keyword evidence="1 2" id="KW-0238">DNA-binding</keyword>
<dbReference type="Proteomes" id="UP000198802">
    <property type="component" value="Unassembled WGS sequence"/>
</dbReference>
<feature type="domain" description="HTH tetR-type" evidence="4">
    <location>
        <begin position="30"/>
        <end position="90"/>
    </location>
</feature>
<evidence type="ECO:0000313" key="5">
    <source>
        <dbReference type="EMBL" id="CUU54926.1"/>
    </source>
</evidence>
<evidence type="ECO:0000313" key="6">
    <source>
        <dbReference type="Proteomes" id="UP000198802"/>
    </source>
</evidence>
<evidence type="ECO:0000256" key="2">
    <source>
        <dbReference type="PROSITE-ProRule" id="PRU00335"/>
    </source>
</evidence>
<organism evidence="5 6">
    <name type="scientific">Parafrankia irregularis</name>
    <dbReference type="NCBI Taxonomy" id="795642"/>
    <lineage>
        <taxon>Bacteria</taxon>
        <taxon>Bacillati</taxon>
        <taxon>Actinomycetota</taxon>
        <taxon>Actinomycetes</taxon>
        <taxon>Frankiales</taxon>
        <taxon>Frankiaceae</taxon>
        <taxon>Parafrankia</taxon>
    </lineage>
</organism>
<dbReference type="Pfam" id="PF00440">
    <property type="entry name" value="TetR_N"/>
    <property type="match status" value="1"/>
</dbReference>
<dbReference type="Gene3D" id="1.10.357.10">
    <property type="entry name" value="Tetracycline Repressor, domain 2"/>
    <property type="match status" value="1"/>
</dbReference>
<dbReference type="PANTHER" id="PTHR30055:SF226">
    <property type="entry name" value="HTH-TYPE TRANSCRIPTIONAL REGULATOR PKSA"/>
    <property type="match status" value="1"/>
</dbReference>
<evidence type="ECO:0000256" key="1">
    <source>
        <dbReference type="ARBA" id="ARBA00023125"/>
    </source>
</evidence>
<dbReference type="InterPro" id="IPR050109">
    <property type="entry name" value="HTH-type_TetR-like_transc_reg"/>
</dbReference>
<accession>A0A0S4QI71</accession>
<evidence type="ECO:0000259" key="4">
    <source>
        <dbReference type="PROSITE" id="PS50977"/>
    </source>
</evidence>
<dbReference type="RefSeq" id="WP_091272989.1">
    <property type="nucleotide sequence ID" value="NZ_FAOZ01000004.1"/>
</dbReference>
<dbReference type="AlphaFoldDB" id="A0A0S4QI71"/>
<name>A0A0S4QI71_9ACTN</name>
<sequence>MTAPPNLPLPPNLPPRGVERALARQRHRYEDEVERLIDATFRVMRERDTANPSVSEILAASGLSTTAFYRHFPTKDDLLLTLLERAHDITRRHIEERLAAESDPVQRIAEWVRAMFDLLRTDDLVVANRPFLLAHPRLLERFPAELGTWFDALVAPLATAIADARRAAPGAPAPPAATMPSATTPAATTPSAAPTRPDVPGSDAAVDARLAMQHVFGILVDHAALRRRLEAQTVDSVISYTWRAVLAAGPATPSS</sequence>